<evidence type="ECO:0000259" key="2">
    <source>
        <dbReference type="Pfam" id="PF00501"/>
    </source>
</evidence>
<dbReference type="Gene3D" id="3.30.300.30">
    <property type="match status" value="1"/>
</dbReference>
<dbReference type="Pfam" id="PF00501">
    <property type="entry name" value="AMP-binding"/>
    <property type="match status" value="1"/>
</dbReference>
<dbReference type="PROSITE" id="PS00455">
    <property type="entry name" value="AMP_BINDING"/>
    <property type="match status" value="1"/>
</dbReference>
<comment type="similarity">
    <text evidence="1">Belongs to the ATP-dependent AMP-binding enzyme family.</text>
</comment>
<dbReference type="PANTHER" id="PTHR43201">
    <property type="entry name" value="ACYL-COA SYNTHETASE"/>
    <property type="match status" value="1"/>
</dbReference>
<dbReference type="AlphaFoldDB" id="A0A934V779"/>
<protein>
    <submittedName>
        <fullName evidence="4">AMP-binding protein</fullName>
    </submittedName>
</protein>
<evidence type="ECO:0000259" key="3">
    <source>
        <dbReference type="Pfam" id="PF13193"/>
    </source>
</evidence>
<feature type="domain" description="AMP-dependent synthetase/ligase" evidence="2">
    <location>
        <begin position="7"/>
        <end position="331"/>
    </location>
</feature>
<feature type="domain" description="AMP-binding enzyme C-terminal" evidence="3">
    <location>
        <begin position="381"/>
        <end position="456"/>
    </location>
</feature>
<dbReference type="SUPFAM" id="SSF56801">
    <property type="entry name" value="Acetyl-CoA synthetase-like"/>
    <property type="match status" value="1"/>
</dbReference>
<dbReference type="Gene3D" id="3.40.50.12780">
    <property type="entry name" value="N-terminal domain of ligase-like"/>
    <property type="match status" value="1"/>
</dbReference>
<evidence type="ECO:0000313" key="5">
    <source>
        <dbReference type="Proteomes" id="UP000600139"/>
    </source>
</evidence>
<dbReference type="InterPro" id="IPR042099">
    <property type="entry name" value="ANL_N_sf"/>
</dbReference>
<dbReference type="InterPro" id="IPR025110">
    <property type="entry name" value="AMP-bd_C"/>
</dbReference>
<reference evidence="4" key="1">
    <citation type="submission" date="2021-01" db="EMBL/GenBank/DDBJ databases">
        <title>Modified the classification status of verrucomicrobia.</title>
        <authorList>
            <person name="Feng X."/>
        </authorList>
    </citation>
    <scope>NUCLEOTIDE SEQUENCE</scope>
    <source>
        <strain evidence="4">JCM 18052</strain>
    </source>
</reference>
<gene>
    <name evidence="4" type="ORF">JIN84_09525</name>
</gene>
<dbReference type="InterPro" id="IPR020845">
    <property type="entry name" value="AMP-binding_CS"/>
</dbReference>
<comment type="caution">
    <text evidence="4">The sequence shown here is derived from an EMBL/GenBank/DDBJ whole genome shotgun (WGS) entry which is preliminary data.</text>
</comment>
<proteinExistence type="inferred from homology"/>
<sequence>MDQIALRASAERPAIIADGATLTYGDLMERVSTAAAWLDRRKGFRRDGVSRVGLDCGNGVEYIVLALAILKTGGCLVPLADELTEPERQEIITRTGLCGIVTGTPGGPEWQSLDTPELENEAAFSALDPAFIRFSSGTTGRSKGVVLSHAKLRERITAANAALEIGPHDKVLWMLPMAHHFAVSIVLYLYHGACTVLGSSHLATEVLELARTTRATVIYGAPFHHSLLAADDGGYAWPDLRLAVTTAAPLPEALAGHFKKRFGKPLVQGLGIIEIGLPLLNTGGAGDSPTAVGRPLPAYDVELRDDEGLPVAIGKTGELWIKGPGMFDAYLSPWQTVDEICVDGWFATGDLAETDAAGRIYLRGRKKSVLNVSGMKVFPEEIEAAIERHPAVKRCRVAGMPHTILGTVPAAEVILENGEVLKPRQLIEWCRKSLSIYKVPVHVKFVSNLPLTASGKIRRV</sequence>
<accession>A0A934V779</accession>
<name>A0A934V779_9BACT</name>
<dbReference type="Pfam" id="PF13193">
    <property type="entry name" value="AMP-binding_C"/>
    <property type="match status" value="1"/>
</dbReference>
<dbReference type="EMBL" id="JAENIK010000010">
    <property type="protein sequence ID" value="MBK1815857.1"/>
    <property type="molecule type" value="Genomic_DNA"/>
</dbReference>
<dbReference type="GO" id="GO:0006631">
    <property type="term" value="P:fatty acid metabolic process"/>
    <property type="evidence" value="ECO:0007669"/>
    <property type="project" value="TreeGrafter"/>
</dbReference>
<dbReference type="Proteomes" id="UP000600139">
    <property type="component" value="Unassembled WGS sequence"/>
</dbReference>
<evidence type="ECO:0000313" key="4">
    <source>
        <dbReference type="EMBL" id="MBK1815857.1"/>
    </source>
</evidence>
<keyword evidence="5" id="KW-1185">Reference proteome</keyword>
<organism evidence="4 5">
    <name type="scientific">Luteolibacter yonseiensis</name>
    <dbReference type="NCBI Taxonomy" id="1144680"/>
    <lineage>
        <taxon>Bacteria</taxon>
        <taxon>Pseudomonadati</taxon>
        <taxon>Verrucomicrobiota</taxon>
        <taxon>Verrucomicrobiia</taxon>
        <taxon>Verrucomicrobiales</taxon>
        <taxon>Verrucomicrobiaceae</taxon>
        <taxon>Luteolibacter</taxon>
    </lineage>
</organism>
<dbReference type="InterPro" id="IPR000873">
    <property type="entry name" value="AMP-dep_synth/lig_dom"/>
</dbReference>
<dbReference type="RefSeq" id="WP_200350818.1">
    <property type="nucleotide sequence ID" value="NZ_BAABHZ010000007.1"/>
</dbReference>
<evidence type="ECO:0000256" key="1">
    <source>
        <dbReference type="ARBA" id="ARBA00006432"/>
    </source>
</evidence>
<dbReference type="GO" id="GO:0031956">
    <property type="term" value="F:medium-chain fatty acid-CoA ligase activity"/>
    <property type="evidence" value="ECO:0007669"/>
    <property type="project" value="TreeGrafter"/>
</dbReference>
<dbReference type="InterPro" id="IPR045851">
    <property type="entry name" value="AMP-bd_C_sf"/>
</dbReference>
<dbReference type="PANTHER" id="PTHR43201:SF8">
    <property type="entry name" value="ACYL-COA SYNTHETASE FAMILY MEMBER 3"/>
    <property type="match status" value="1"/>
</dbReference>